<feature type="compositionally biased region" description="Polar residues" evidence="1">
    <location>
        <begin position="1"/>
        <end position="12"/>
    </location>
</feature>
<organism evidence="2">
    <name type="scientific">uncultured Thermomicrobiales bacterium</name>
    <dbReference type="NCBI Taxonomy" id="1645740"/>
    <lineage>
        <taxon>Bacteria</taxon>
        <taxon>Pseudomonadati</taxon>
        <taxon>Thermomicrobiota</taxon>
        <taxon>Thermomicrobia</taxon>
        <taxon>Thermomicrobiales</taxon>
        <taxon>environmental samples</taxon>
    </lineage>
</organism>
<name>A0A6J4U1L0_9BACT</name>
<evidence type="ECO:0000256" key="1">
    <source>
        <dbReference type="SAM" id="MobiDB-lite"/>
    </source>
</evidence>
<proteinExistence type="predicted"/>
<feature type="region of interest" description="Disordered" evidence="1">
    <location>
        <begin position="1"/>
        <end position="39"/>
    </location>
</feature>
<protein>
    <submittedName>
        <fullName evidence="2">Uncharacterized protein</fullName>
    </submittedName>
</protein>
<dbReference type="EMBL" id="CADCWF010000015">
    <property type="protein sequence ID" value="CAA9536420.1"/>
    <property type="molecule type" value="Genomic_DNA"/>
</dbReference>
<gene>
    <name evidence="2" type="ORF">AVDCRST_MAG59-361</name>
</gene>
<dbReference type="AlphaFoldDB" id="A0A6J4U1L0"/>
<accession>A0A6J4U1L0</accession>
<evidence type="ECO:0000313" key="2">
    <source>
        <dbReference type="EMBL" id="CAA9536420.1"/>
    </source>
</evidence>
<reference evidence="2" key="1">
    <citation type="submission" date="2020-02" db="EMBL/GenBank/DDBJ databases">
        <authorList>
            <person name="Meier V. D."/>
        </authorList>
    </citation>
    <scope>NUCLEOTIDE SEQUENCE</scope>
    <source>
        <strain evidence="2">AVDCRST_MAG59</strain>
    </source>
</reference>
<feature type="compositionally biased region" description="Basic and acidic residues" evidence="1">
    <location>
        <begin position="22"/>
        <end position="31"/>
    </location>
</feature>
<sequence length="39" mass="4429">MPRQNVSSTEQVSVAARLRRRNIGDRLRRTSGESAPGYR</sequence>